<comment type="caution">
    <text evidence="2">The sequence shown here is derived from an EMBL/GenBank/DDBJ whole genome shotgun (WGS) entry which is preliminary data.</text>
</comment>
<dbReference type="Pfam" id="PF03583">
    <property type="entry name" value="LIP"/>
    <property type="match status" value="1"/>
</dbReference>
<protein>
    <submittedName>
        <fullName evidence="2">Lipase family protein</fullName>
    </submittedName>
</protein>
<keyword evidence="1" id="KW-0732">Signal</keyword>
<name>A0ABT6WXV6_9ACTN</name>
<gene>
    <name evidence="2" type="ORF">QLQ12_38885</name>
</gene>
<evidence type="ECO:0000256" key="1">
    <source>
        <dbReference type="SAM" id="SignalP"/>
    </source>
</evidence>
<dbReference type="EMBL" id="JASCTH010000035">
    <property type="protein sequence ID" value="MDI6104573.1"/>
    <property type="molecule type" value="Genomic_DNA"/>
</dbReference>
<dbReference type="PANTHER" id="PTHR34853">
    <property type="match status" value="1"/>
</dbReference>
<sequence length="425" mass="43227">MRRRSVIPALAALCTGLAGVAVAVAPGSATAASVACTAPESAIYTPPASVAAAPGTVLACRPTGLPEVPGDIAMKAWRVQYASRVVPGRRGGVSGLGGGPTAPWTGPGARPVVSYHFGTLGLGSQCAFSKQLAGAYQDEYEGDQVAGLLRAGWAVAATDDVGYLTGRTHTYMAGHNAAHAMLDVVRAAFQVPGSGLSTGAKVGVWGYSQGGAASLWSAQLAATYAPELNLAGAAAGGVPADLKEVAKASDGGAFAGFSVDATIGLHAAYPNLPFDALMNEQGRRLIADLKTLCLVGTVARGAGARSESLTTGGLSPEEFYRLAGPDGVTWGAVLDAQKLGVGVGTAASGARYRIGFPVLQYHGLLDEVIPTQVEEAVRTAYCRAGITTRQRKYLTGHLLADGQAIGDVVAWFTDRFAGRPATGNC</sequence>
<dbReference type="Proteomes" id="UP001241758">
    <property type="component" value="Unassembled WGS sequence"/>
</dbReference>
<dbReference type="Gene3D" id="3.40.50.1820">
    <property type="entry name" value="alpha/beta hydrolase"/>
    <property type="match status" value="1"/>
</dbReference>
<dbReference type="Gene3D" id="1.10.260.130">
    <property type="match status" value="1"/>
</dbReference>
<dbReference type="InterPro" id="IPR005152">
    <property type="entry name" value="Lipase_secreted"/>
</dbReference>
<dbReference type="RefSeq" id="WP_282765968.1">
    <property type="nucleotide sequence ID" value="NZ_JASCTH010000035.1"/>
</dbReference>
<dbReference type="InterPro" id="IPR029058">
    <property type="entry name" value="AB_hydrolase_fold"/>
</dbReference>
<evidence type="ECO:0000313" key="2">
    <source>
        <dbReference type="EMBL" id="MDI6104573.1"/>
    </source>
</evidence>
<accession>A0ABT6WXV6</accession>
<proteinExistence type="predicted"/>
<feature type="chain" id="PRO_5047295558" evidence="1">
    <location>
        <begin position="32"/>
        <end position="425"/>
    </location>
</feature>
<keyword evidence="3" id="KW-1185">Reference proteome</keyword>
<dbReference type="PANTHER" id="PTHR34853:SF1">
    <property type="entry name" value="LIPASE 5"/>
    <property type="match status" value="1"/>
</dbReference>
<evidence type="ECO:0000313" key="3">
    <source>
        <dbReference type="Proteomes" id="UP001241758"/>
    </source>
</evidence>
<feature type="signal peptide" evidence="1">
    <location>
        <begin position="1"/>
        <end position="31"/>
    </location>
</feature>
<dbReference type="PIRSF" id="PIRSF029171">
    <property type="entry name" value="Esterase_LipA"/>
    <property type="match status" value="1"/>
</dbReference>
<organism evidence="2 3">
    <name type="scientific">Actinoplanes sandaracinus</name>
    <dbReference type="NCBI Taxonomy" id="3045177"/>
    <lineage>
        <taxon>Bacteria</taxon>
        <taxon>Bacillati</taxon>
        <taxon>Actinomycetota</taxon>
        <taxon>Actinomycetes</taxon>
        <taxon>Micromonosporales</taxon>
        <taxon>Micromonosporaceae</taxon>
        <taxon>Actinoplanes</taxon>
    </lineage>
</organism>
<dbReference type="SUPFAM" id="SSF53474">
    <property type="entry name" value="alpha/beta-Hydrolases"/>
    <property type="match status" value="1"/>
</dbReference>
<reference evidence="2 3" key="1">
    <citation type="submission" date="2023-05" db="EMBL/GenBank/DDBJ databases">
        <title>Actinoplanes sp. NEAU-A12 genome sequencing.</title>
        <authorList>
            <person name="Wang Z.-S."/>
        </authorList>
    </citation>
    <scope>NUCLEOTIDE SEQUENCE [LARGE SCALE GENOMIC DNA]</scope>
    <source>
        <strain evidence="2 3">NEAU-A12</strain>
    </source>
</reference>